<organism evidence="5 6">
    <name type="scientific">Hoeflea marina</name>
    <dbReference type="NCBI Taxonomy" id="274592"/>
    <lineage>
        <taxon>Bacteria</taxon>
        <taxon>Pseudomonadati</taxon>
        <taxon>Pseudomonadota</taxon>
        <taxon>Alphaproteobacteria</taxon>
        <taxon>Hyphomicrobiales</taxon>
        <taxon>Rhizobiaceae</taxon>
        <taxon>Hoeflea</taxon>
    </lineage>
</organism>
<dbReference type="PANTHER" id="PTHR42738:SF7">
    <property type="entry name" value="HYDROXYMETHYLGLUTARYL-COA LYASE"/>
    <property type="match status" value="1"/>
</dbReference>
<evidence type="ECO:0000313" key="5">
    <source>
        <dbReference type="EMBL" id="PWW03776.1"/>
    </source>
</evidence>
<feature type="domain" description="Pyruvate carboxyltransferase" evidence="4">
    <location>
        <begin position="6"/>
        <end position="273"/>
    </location>
</feature>
<evidence type="ECO:0000256" key="2">
    <source>
        <dbReference type="ARBA" id="ARBA00022723"/>
    </source>
</evidence>
<dbReference type="RefSeq" id="WP_110030291.1">
    <property type="nucleotide sequence ID" value="NZ_QGTR01000001.1"/>
</dbReference>
<dbReference type="OrthoDB" id="9784013at2"/>
<dbReference type="GO" id="GO:0046951">
    <property type="term" value="P:ketone body biosynthetic process"/>
    <property type="evidence" value="ECO:0007669"/>
    <property type="project" value="TreeGrafter"/>
</dbReference>
<accession>A0A317PU58</accession>
<proteinExistence type="inferred from homology"/>
<dbReference type="GO" id="GO:0004419">
    <property type="term" value="F:hydroxymethylglutaryl-CoA lyase activity"/>
    <property type="evidence" value="ECO:0007669"/>
    <property type="project" value="TreeGrafter"/>
</dbReference>
<dbReference type="InterPro" id="IPR013785">
    <property type="entry name" value="Aldolase_TIM"/>
</dbReference>
<keyword evidence="6" id="KW-1185">Reference proteome</keyword>
<comment type="similarity">
    <text evidence="1">Belongs to the HMG-CoA lyase family.</text>
</comment>
<dbReference type="SUPFAM" id="SSF51569">
    <property type="entry name" value="Aldolase"/>
    <property type="match status" value="1"/>
</dbReference>
<dbReference type="GO" id="GO:0006552">
    <property type="term" value="P:L-leucine catabolic process"/>
    <property type="evidence" value="ECO:0007669"/>
    <property type="project" value="TreeGrafter"/>
</dbReference>
<dbReference type="FunFam" id="3.20.20.70:FF:000071">
    <property type="entry name" value="Hydroxymethylglutaryl-CoA lyase"/>
    <property type="match status" value="1"/>
</dbReference>
<evidence type="ECO:0000256" key="3">
    <source>
        <dbReference type="ARBA" id="ARBA00023239"/>
    </source>
</evidence>
<dbReference type="PANTHER" id="PTHR42738">
    <property type="entry name" value="HYDROXYMETHYLGLUTARYL-COA LYASE"/>
    <property type="match status" value="1"/>
</dbReference>
<dbReference type="CDD" id="cd07938">
    <property type="entry name" value="DRE_TIM_HMGL"/>
    <property type="match status" value="1"/>
</dbReference>
<sequence length="285" mass="30172">MAERDVTLVEVGPRDGLQNEKTFVDTALKIELVDRLSGCGLGRIEVTSFVSPKWIPQLADAVEVLGGITRRPGTVYSVLTPNLRGFEQAHAARADEVAIFASASEMFSRKNINCSIAESLERFRPVAVAAKAAGMPMRGYVSCVVECPYEGAVAPEAVARVTSGLLALGCHEVSLGDTVGKGRPDSVAAMLDAVLGVAPARRLAGHFHDTNGRALESIEVSLEKGLRVFDSSIAGLGGCPYAPGARGNVDTLKVFELLERLGHRTGLLSGALVEAAEFASRLRSR</sequence>
<evidence type="ECO:0000256" key="1">
    <source>
        <dbReference type="ARBA" id="ARBA00009405"/>
    </source>
</evidence>
<dbReference type="Pfam" id="PF00682">
    <property type="entry name" value="HMGL-like"/>
    <property type="match status" value="1"/>
</dbReference>
<comment type="caution">
    <text evidence="5">The sequence shown here is derived from an EMBL/GenBank/DDBJ whole genome shotgun (WGS) entry which is preliminary data.</text>
</comment>
<dbReference type="GO" id="GO:0046872">
    <property type="term" value="F:metal ion binding"/>
    <property type="evidence" value="ECO:0007669"/>
    <property type="project" value="UniProtKB-KW"/>
</dbReference>
<name>A0A317PU58_9HYPH</name>
<dbReference type="InterPro" id="IPR000891">
    <property type="entry name" value="PYR_CT"/>
</dbReference>
<evidence type="ECO:0000313" key="6">
    <source>
        <dbReference type="Proteomes" id="UP000246352"/>
    </source>
</evidence>
<dbReference type="NCBIfam" id="NF004283">
    <property type="entry name" value="PRK05692.1"/>
    <property type="match status" value="1"/>
</dbReference>
<dbReference type="EMBL" id="QGTR01000001">
    <property type="protein sequence ID" value="PWW03776.1"/>
    <property type="molecule type" value="Genomic_DNA"/>
</dbReference>
<dbReference type="AlphaFoldDB" id="A0A317PU58"/>
<keyword evidence="3 5" id="KW-0456">Lyase</keyword>
<dbReference type="Proteomes" id="UP000246352">
    <property type="component" value="Unassembled WGS sequence"/>
</dbReference>
<reference evidence="5 6" key="1">
    <citation type="submission" date="2018-05" db="EMBL/GenBank/DDBJ databases">
        <title>Genomic Encyclopedia of Type Strains, Phase IV (KMG-IV): sequencing the most valuable type-strain genomes for metagenomic binning, comparative biology and taxonomic classification.</title>
        <authorList>
            <person name="Goeker M."/>
        </authorList>
    </citation>
    <scope>NUCLEOTIDE SEQUENCE [LARGE SCALE GENOMIC DNA]</scope>
    <source>
        <strain evidence="5 6">DSM 16791</strain>
    </source>
</reference>
<evidence type="ECO:0000259" key="4">
    <source>
        <dbReference type="PROSITE" id="PS50991"/>
    </source>
</evidence>
<protein>
    <submittedName>
        <fullName evidence="5">Hydroxymethylglutaryl-CoA lyase</fullName>
    </submittedName>
</protein>
<dbReference type="Gene3D" id="3.20.20.70">
    <property type="entry name" value="Aldolase class I"/>
    <property type="match status" value="1"/>
</dbReference>
<dbReference type="PROSITE" id="PS50991">
    <property type="entry name" value="PYR_CT"/>
    <property type="match status" value="1"/>
</dbReference>
<dbReference type="InterPro" id="IPR043594">
    <property type="entry name" value="HMGL"/>
</dbReference>
<keyword evidence="2" id="KW-0479">Metal-binding</keyword>
<gene>
    <name evidence="5" type="ORF">DFR52_101464</name>
</gene>